<evidence type="ECO:0000313" key="3">
    <source>
        <dbReference type="EMBL" id="RQW98155.1"/>
    </source>
</evidence>
<accession>A0A3N9WBA7</accession>
<dbReference type="SMART" id="SM00382">
    <property type="entry name" value="AAA"/>
    <property type="match status" value="1"/>
</dbReference>
<feature type="compositionally biased region" description="Gly residues" evidence="1">
    <location>
        <begin position="14"/>
        <end position="24"/>
    </location>
</feature>
<comment type="caution">
    <text evidence="3">The sequence shown here is derived from an EMBL/GenBank/DDBJ whole genome shotgun (WGS) entry which is preliminary data.</text>
</comment>
<dbReference type="SUPFAM" id="SSF52540">
    <property type="entry name" value="P-loop containing nucleoside triphosphate hydrolases"/>
    <property type="match status" value="1"/>
</dbReference>
<evidence type="ECO:0000256" key="1">
    <source>
        <dbReference type="SAM" id="MobiDB-lite"/>
    </source>
</evidence>
<evidence type="ECO:0000259" key="2">
    <source>
        <dbReference type="SMART" id="SM00382"/>
    </source>
</evidence>
<dbReference type="Gene3D" id="3.40.50.300">
    <property type="entry name" value="P-loop containing nucleotide triphosphate hydrolases"/>
    <property type="match status" value="1"/>
</dbReference>
<dbReference type="Pfam" id="PF05729">
    <property type="entry name" value="NACHT"/>
    <property type="match status" value="1"/>
</dbReference>
<organism evidence="3 4">
    <name type="scientific">Micromonospora inaquosa</name>
    <dbReference type="NCBI Taxonomy" id="2203716"/>
    <lineage>
        <taxon>Bacteria</taxon>
        <taxon>Bacillati</taxon>
        <taxon>Actinomycetota</taxon>
        <taxon>Actinomycetes</taxon>
        <taxon>Micromonosporales</taxon>
        <taxon>Micromonosporaceae</taxon>
        <taxon>Micromonospora</taxon>
    </lineage>
</organism>
<dbReference type="Proteomes" id="UP000282312">
    <property type="component" value="Unassembled WGS sequence"/>
</dbReference>
<protein>
    <recommendedName>
        <fullName evidence="2">AAA+ ATPase domain-containing protein</fullName>
    </recommendedName>
</protein>
<dbReference type="AlphaFoldDB" id="A0A3N9WBA7"/>
<feature type="domain" description="AAA+ ATPase" evidence="2">
    <location>
        <begin position="324"/>
        <end position="469"/>
    </location>
</feature>
<gene>
    <name evidence="3" type="ORF">DLJ59_27755</name>
</gene>
<dbReference type="EMBL" id="QGSZ01000302">
    <property type="protein sequence ID" value="RQW98155.1"/>
    <property type="molecule type" value="Genomic_DNA"/>
</dbReference>
<keyword evidence="4" id="KW-1185">Reference proteome</keyword>
<dbReference type="InterPro" id="IPR027417">
    <property type="entry name" value="P-loop_NTPase"/>
</dbReference>
<feature type="region of interest" description="Disordered" evidence="1">
    <location>
        <begin position="1"/>
        <end position="26"/>
    </location>
</feature>
<proteinExistence type="predicted"/>
<sequence>MSGTRRTRQKGSGVAKGDGGGVGNERGAAHRRGLAVLLAARGLASFPLTLHDGSKFTPNRLQFESDQPTDDVICTATSGARMYVSAKRKCGDDDQNVGKTVRQWVAQAVSLRGGDVLALATSRLNGVMEHIRDALKRHHQYPDAASPVDEAAALRALSTRIAAATTDPTLQTQVLNAAFVLVNESVEAGDEGFEFAAALLEGGVVGVGEGFAAAQALSAAFGIQASKAAASSLSDWVQILRAAKLTFHADRRGPAGAAEHARQLAIEGYRDRLAGQLGRVDLALLAEDVPPLTVAGLPAGLRVAINTKAGDVDNIESLLAIARRWPRLLLTGLPGMGKSTALRQLAAQWMTASGTPTPILVPLLEVAAQCRTANDVTLSVLCQVAAASAPAGQYEDLGAELEAECQRGQAVLLLDAFDECPNQAVLADGLQAVLNALPAQVGVILATRDSGQRALGRLGLPIAELEPARNLEQVLDQLLAHVAAARQIEPAQRSGWLADRHRWLRAVRREHRDVGRVPLLATLMTMEMADATSAPAAQGQARLLHSAIKHSIERWERHRPQSLGADPAQLLDGYAVLGTLLTDKGSASRADADQALSAMLGQRWGIGAPGLARVSIDHILRFWDQHVGVYVAGRDGRITPRSRVFAEIGAAMAVDWLTDDELTAWIDTMLTSRNRRAAVLFAGELDPRVLPLLLANGTVHRGARAIAAAELVERGALLDDTQQRMLMELLDTAAASAMESSGHENPQNWTYVLKLAALKLPALLRKQRRQSLGSLCTAEPVRIVAAALTALADAAADHRELSPAEVAAVRTALTVYSPDGMPAAVRTTGSYKVLLPGNLHIARSSVDHLSVLGDDMVPYICGVARLGRLGTYSDIAAVLRGRGYHPRLSPREHNANLITQMFGGPLEHGTHVLPLLQAARDISPPPLAEISVHDRWRLPELCTLVGLIGVTTADAGGYLAARTEPADVLIGWLTAVANAAGLDRGAVAAQAQAAIDEQQRREDPSVFDILTVPTGEHLPAIDSRRLTSADRQALLTALNAESTWIAESAARILTTDAHLASQLHQQLQHVGPQRREHLVKFIRAHTDRLAPLPADQGDRLEPIEVSVANLM</sequence>
<name>A0A3N9WBA7_9ACTN</name>
<reference evidence="3 4" key="1">
    <citation type="submission" date="2018-05" db="EMBL/GenBank/DDBJ databases">
        <title>Micromonospora from Atacama Desert.</title>
        <authorList>
            <person name="Carro L."/>
            <person name="Goodfellow M."/>
            <person name="Klenk H.-P."/>
        </authorList>
    </citation>
    <scope>NUCLEOTIDE SEQUENCE [LARGE SCALE GENOMIC DNA]</scope>
    <source>
        <strain evidence="3 4">LB39</strain>
    </source>
</reference>
<dbReference type="InterPro" id="IPR003593">
    <property type="entry name" value="AAA+_ATPase"/>
</dbReference>
<dbReference type="InterPro" id="IPR007111">
    <property type="entry name" value="NACHT_NTPase"/>
</dbReference>
<evidence type="ECO:0000313" key="4">
    <source>
        <dbReference type="Proteomes" id="UP000282312"/>
    </source>
</evidence>